<evidence type="ECO:0000259" key="10">
    <source>
        <dbReference type="PROSITE" id="PS51434"/>
    </source>
</evidence>
<proteinExistence type="inferred from homology"/>
<feature type="domain" description="Peptidase S59" evidence="10">
    <location>
        <begin position="725"/>
        <end position="867"/>
    </location>
</feature>
<reference evidence="12" key="1">
    <citation type="submission" date="2025-08" db="UniProtKB">
        <authorList>
            <consortium name="RefSeq"/>
        </authorList>
    </citation>
    <scope>IDENTIFICATION</scope>
    <source>
        <tissue evidence="12">Leaf</tissue>
    </source>
</reference>
<dbReference type="GO" id="GO:0008139">
    <property type="term" value="F:nuclear localization sequence binding"/>
    <property type="evidence" value="ECO:0007669"/>
    <property type="project" value="TreeGrafter"/>
</dbReference>
<comment type="similarity">
    <text evidence="2">Belongs to the nucleoporin GLFG family.</text>
</comment>
<dbReference type="AlphaFoldDB" id="A0A8B8PZH6"/>
<evidence type="ECO:0000256" key="8">
    <source>
        <dbReference type="ARBA" id="ARBA00023242"/>
    </source>
</evidence>
<dbReference type="GO" id="GO:0044614">
    <property type="term" value="C:nuclear pore cytoplasmic filaments"/>
    <property type="evidence" value="ECO:0007669"/>
    <property type="project" value="TreeGrafter"/>
</dbReference>
<dbReference type="GO" id="GO:0034398">
    <property type="term" value="P:telomere tethering at nuclear periphery"/>
    <property type="evidence" value="ECO:0007669"/>
    <property type="project" value="TreeGrafter"/>
</dbReference>
<dbReference type="GO" id="GO:0006606">
    <property type="term" value="P:protein import into nucleus"/>
    <property type="evidence" value="ECO:0007669"/>
    <property type="project" value="TreeGrafter"/>
</dbReference>
<comment type="subcellular location">
    <subcellularLocation>
        <location evidence="1">Nucleus</location>
        <location evidence="1">Nuclear pore complex</location>
    </subcellularLocation>
</comment>
<dbReference type="GO" id="GO:0051028">
    <property type="term" value="P:mRNA transport"/>
    <property type="evidence" value="ECO:0007669"/>
    <property type="project" value="UniProtKB-KW"/>
</dbReference>
<dbReference type="Gene3D" id="3.30.1610.10">
    <property type="entry name" value="Peptidase S59, nucleoporin"/>
    <property type="match status" value="1"/>
</dbReference>
<dbReference type="PANTHER" id="PTHR23198">
    <property type="entry name" value="NUCLEOPORIN"/>
    <property type="match status" value="1"/>
</dbReference>
<feature type="compositionally biased region" description="Polar residues" evidence="9">
    <location>
        <begin position="11"/>
        <end position="44"/>
    </location>
</feature>
<dbReference type="GO" id="GO:0048573">
    <property type="term" value="P:photoperiodism, flowering"/>
    <property type="evidence" value="ECO:0007669"/>
    <property type="project" value="UniProtKB-ARBA"/>
</dbReference>
<dbReference type="GeneID" id="115747997"/>
<evidence type="ECO:0000256" key="4">
    <source>
        <dbReference type="ARBA" id="ARBA00022816"/>
    </source>
</evidence>
<dbReference type="KEGG" id="rarg:115747997"/>
<protein>
    <submittedName>
        <fullName evidence="12">Nuclear pore complex protein NUP98A-like</fullName>
    </submittedName>
</protein>
<dbReference type="Proteomes" id="UP000827889">
    <property type="component" value="Chromosome 3"/>
</dbReference>
<keyword evidence="4" id="KW-0509">mRNA transport</keyword>
<accession>A0A8B8PZH6</accession>
<keyword evidence="6" id="KW-0811">Translocation</keyword>
<keyword evidence="8" id="KW-0539">Nucleus</keyword>
<evidence type="ECO:0000256" key="7">
    <source>
        <dbReference type="ARBA" id="ARBA00023132"/>
    </source>
</evidence>
<evidence type="ECO:0000256" key="5">
    <source>
        <dbReference type="ARBA" id="ARBA00022927"/>
    </source>
</evidence>
<dbReference type="InterPro" id="IPR007230">
    <property type="entry name" value="Nup98_auto-Pept-S59_dom"/>
</dbReference>
<evidence type="ECO:0000313" key="12">
    <source>
        <dbReference type="RefSeq" id="XP_030540206.2"/>
    </source>
</evidence>
<dbReference type="PROSITE" id="PS51434">
    <property type="entry name" value="NUP_C"/>
    <property type="match status" value="1"/>
</dbReference>
<sequence>MSVPTSPFGRPTSSAPAPQSEFGQANNANNSPFVVTSFGGTTPFGSPAGGSVYRGTSTGVFGGGSTRTPSPFSSEAAFGAFASSAGGFGSSTPAFRTTSTPAFVTDSAPSFGATRTPSLGTRGNAFGPAKGPIFGSGGAFGASSNPDFGASCSSSLSFGSSQAFGPSTTAFRSSQFGSESRGAHTGSHVATRTFGGTEFGNSSFGGQHRGSRVAPFAPPTEAEPGEMLPFKLQSICGMTVPVYKCKSHEELRWEDYQRGDKGGPNHIGQSGASVGRPAAFPAIPQPTFCQPSPFSSTTASNAVSSAPASGTTSNPISFTSSKELSITAPSPFVLKPSNNAGFWPSPNTSPFGCSSSLTSVVRSQPSAFEFSAPPSIWSSSVSATLGSSPPVISAPTTQSSPLLWSTTPPIAKSASAFRQTPTSFSQTTAPFGQITTPTLGQTHVFSTASSGSGGSLFPSTPSPVLSTNAAAIGQTNPFCSLPFQTSEAAETSRVSSLGNLGQTQAAGTGGFSSQYAFGQRHCEQSSINGSSSVVQRALVTSPSGNLPAVQQLSIGCTGAGSPVQYGISSMPVADKPSPVRKSPLLSARHLSLRQTRLPPRKYQPTEGVQRVPFFYDGDNTPSKPEAAQVIPRRNPRSMVISPEYWPAREQKPCPLMKTSPDENDGVPKDGPLEEQTDFVKANQKMKGVHDDSSLQNDVIPKGAGESAIGYDCDASIEALMPKLCQPEYYTEPHAKELAAKERAEPGFCFRVKDFVVGRLGYGHIKFVGETDVRRLDLESLIHFNYREVIVYTDESKKPPTGQGLNKPAEVTLLNMKYIDKKTGKQYIEGPKVEKYKEMLKKAAKKQGAEFVSYDPIKGEWKFKVRHFS</sequence>
<evidence type="ECO:0000256" key="2">
    <source>
        <dbReference type="ARBA" id="ARBA00008926"/>
    </source>
</evidence>
<dbReference type="GO" id="GO:0006405">
    <property type="term" value="P:RNA export from nucleus"/>
    <property type="evidence" value="ECO:0007669"/>
    <property type="project" value="TreeGrafter"/>
</dbReference>
<evidence type="ECO:0000256" key="3">
    <source>
        <dbReference type="ARBA" id="ARBA00022448"/>
    </source>
</evidence>
<dbReference type="Gene3D" id="1.10.10.2360">
    <property type="match status" value="1"/>
</dbReference>
<feature type="region of interest" description="Disordered" evidence="9">
    <location>
        <begin position="258"/>
        <end position="315"/>
    </location>
</feature>
<dbReference type="InterPro" id="IPR037665">
    <property type="entry name" value="Nucleoporin_S59-like"/>
</dbReference>
<dbReference type="InterPro" id="IPR036903">
    <property type="entry name" value="Nup98_auto-Pept-S59_dom_sf"/>
</dbReference>
<dbReference type="GO" id="GO:0017056">
    <property type="term" value="F:structural constituent of nuclear pore"/>
    <property type="evidence" value="ECO:0007669"/>
    <property type="project" value="InterPro"/>
</dbReference>
<keyword evidence="3" id="KW-0813">Transport</keyword>
<feature type="region of interest" description="Disordered" evidence="9">
    <location>
        <begin position="101"/>
        <end position="125"/>
    </location>
</feature>
<feature type="region of interest" description="Disordered" evidence="9">
    <location>
        <begin position="169"/>
        <end position="192"/>
    </location>
</feature>
<feature type="compositionally biased region" description="Low complexity" evidence="9">
    <location>
        <begin position="295"/>
        <end position="309"/>
    </location>
</feature>
<keyword evidence="7" id="KW-0906">Nuclear pore complex</keyword>
<feature type="compositionally biased region" description="Polar residues" evidence="9">
    <location>
        <begin position="169"/>
        <end position="178"/>
    </location>
</feature>
<dbReference type="SUPFAM" id="SSF82215">
    <property type="entry name" value="C-terminal autoproteolytic domain of nucleoporin nup98"/>
    <property type="match status" value="1"/>
</dbReference>
<evidence type="ECO:0000256" key="9">
    <source>
        <dbReference type="SAM" id="MobiDB-lite"/>
    </source>
</evidence>
<evidence type="ECO:0000256" key="1">
    <source>
        <dbReference type="ARBA" id="ARBA00004567"/>
    </source>
</evidence>
<keyword evidence="11" id="KW-1185">Reference proteome</keyword>
<feature type="region of interest" description="Disordered" evidence="9">
    <location>
        <begin position="1"/>
        <end position="50"/>
    </location>
</feature>
<evidence type="ECO:0000313" key="11">
    <source>
        <dbReference type="Proteomes" id="UP000827889"/>
    </source>
</evidence>
<dbReference type="RefSeq" id="XP_030540206.2">
    <property type="nucleotide sequence ID" value="XM_030684346.2"/>
</dbReference>
<gene>
    <name evidence="12" type="primary">LOC115747997</name>
</gene>
<keyword evidence="5" id="KW-0653">Protein transport</keyword>
<dbReference type="PANTHER" id="PTHR23198:SF6">
    <property type="entry name" value="NUCLEAR PORE COMPLEX PROTEIN NUP98-NUP96"/>
    <property type="match status" value="1"/>
</dbReference>
<name>A0A8B8PZH6_9MYRT</name>
<organism evidence="11 12">
    <name type="scientific">Rhodamnia argentea</name>
    <dbReference type="NCBI Taxonomy" id="178133"/>
    <lineage>
        <taxon>Eukaryota</taxon>
        <taxon>Viridiplantae</taxon>
        <taxon>Streptophyta</taxon>
        <taxon>Embryophyta</taxon>
        <taxon>Tracheophyta</taxon>
        <taxon>Spermatophyta</taxon>
        <taxon>Magnoliopsida</taxon>
        <taxon>eudicotyledons</taxon>
        <taxon>Gunneridae</taxon>
        <taxon>Pentapetalae</taxon>
        <taxon>rosids</taxon>
        <taxon>malvids</taxon>
        <taxon>Myrtales</taxon>
        <taxon>Myrtaceae</taxon>
        <taxon>Myrtoideae</taxon>
        <taxon>Myrteae</taxon>
        <taxon>Australasian group</taxon>
        <taxon>Rhodamnia</taxon>
    </lineage>
</organism>
<dbReference type="Pfam" id="PF04096">
    <property type="entry name" value="Nucleoporin2"/>
    <property type="match status" value="1"/>
</dbReference>
<dbReference type="GO" id="GO:0003723">
    <property type="term" value="F:RNA binding"/>
    <property type="evidence" value="ECO:0007669"/>
    <property type="project" value="TreeGrafter"/>
</dbReference>
<evidence type="ECO:0000256" key="6">
    <source>
        <dbReference type="ARBA" id="ARBA00023010"/>
    </source>
</evidence>
<dbReference type="GO" id="GO:0000973">
    <property type="term" value="P:post-transcriptional tethering of RNA polymerase II gene DNA at nuclear periphery"/>
    <property type="evidence" value="ECO:0007669"/>
    <property type="project" value="TreeGrafter"/>
</dbReference>